<name>A0A975JD56_9RHOB</name>
<dbReference type="InterPro" id="IPR005503">
    <property type="entry name" value="FliL"/>
</dbReference>
<dbReference type="GO" id="GO:0005886">
    <property type="term" value="C:plasma membrane"/>
    <property type="evidence" value="ECO:0007669"/>
    <property type="project" value="UniProtKB-SubCell"/>
</dbReference>
<comment type="function">
    <text evidence="1 10">Controls the rotational direction of flagella during chemotaxis.</text>
</comment>
<evidence type="ECO:0000256" key="8">
    <source>
        <dbReference type="ARBA" id="ARBA00022989"/>
    </source>
</evidence>
<evidence type="ECO:0000313" key="12">
    <source>
        <dbReference type="EMBL" id="QUJ76297.1"/>
    </source>
</evidence>
<keyword evidence="7 10" id="KW-0283">Flagellar rotation</keyword>
<evidence type="ECO:0000256" key="2">
    <source>
        <dbReference type="ARBA" id="ARBA00004162"/>
    </source>
</evidence>
<evidence type="ECO:0000256" key="1">
    <source>
        <dbReference type="ARBA" id="ARBA00002254"/>
    </source>
</evidence>
<organism evidence="12 13">
    <name type="scientific">Sulfitobacter albidus</name>
    <dbReference type="NCBI Taxonomy" id="2829501"/>
    <lineage>
        <taxon>Bacteria</taxon>
        <taxon>Pseudomonadati</taxon>
        <taxon>Pseudomonadota</taxon>
        <taxon>Alphaproteobacteria</taxon>
        <taxon>Rhodobacterales</taxon>
        <taxon>Roseobacteraceae</taxon>
        <taxon>Sulfitobacter</taxon>
    </lineage>
</organism>
<evidence type="ECO:0000256" key="10">
    <source>
        <dbReference type="RuleBase" id="RU364125"/>
    </source>
</evidence>
<evidence type="ECO:0000256" key="5">
    <source>
        <dbReference type="ARBA" id="ARBA00022500"/>
    </source>
</evidence>
<dbReference type="KEGG" id="sual:KDD17_15575"/>
<keyword evidence="4" id="KW-1003">Cell membrane</keyword>
<keyword evidence="8" id="KW-1133">Transmembrane helix</keyword>
<accession>A0A975JD56</accession>
<keyword evidence="10" id="KW-0997">Cell inner membrane</keyword>
<evidence type="ECO:0000313" key="13">
    <source>
        <dbReference type="Proteomes" id="UP000683291"/>
    </source>
</evidence>
<feature type="compositionally biased region" description="Basic and acidic residues" evidence="11">
    <location>
        <begin position="43"/>
        <end position="58"/>
    </location>
</feature>
<proteinExistence type="inferred from homology"/>
<evidence type="ECO:0000256" key="3">
    <source>
        <dbReference type="ARBA" id="ARBA00008281"/>
    </source>
</evidence>
<evidence type="ECO:0000256" key="7">
    <source>
        <dbReference type="ARBA" id="ARBA00022779"/>
    </source>
</evidence>
<dbReference type="GO" id="GO:0009425">
    <property type="term" value="C:bacterial-type flagellum basal body"/>
    <property type="evidence" value="ECO:0007669"/>
    <property type="project" value="InterPro"/>
</dbReference>
<feature type="region of interest" description="Disordered" evidence="11">
    <location>
        <begin position="34"/>
        <end position="67"/>
    </location>
</feature>
<sequence length="176" mass="19061">MMKKLLPVLLLLVGLGGGVGAGIFLRPDTSMASVPKGNGEAESIEKEVDANTEDKQGQNEDAAVEGDTDSEFVKLNNQFVVPIVADERVAALVVLSLSVEVPAGETDIVYRREPKLRDSFLQILFDHANVGGFDGAFTQAEVLDPLRSALREVARRDIGSEIVHDVLITEIARQDY</sequence>
<evidence type="ECO:0000256" key="9">
    <source>
        <dbReference type="ARBA" id="ARBA00023136"/>
    </source>
</evidence>
<dbReference type="GO" id="GO:0071973">
    <property type="term" value="P:bacterial-type flagellum-dependent cell motility"/>
    <property type="evidence" value="ECO:0007669"/>
    <property type="project" value="InterPro"/>
</dbReference>
<keyword evidence="12" id="KW-0966">Cell projection</keyword>
<evidence type="ECO:0000256" key="4">
    <source>
        <dbReference type="ARBA" id="ARBA00022475"/>
    </source>
</evidence>
<dbReference type="GO" id="GO:0006935">
    <property type="term" value="P:chemotaxis"/>
    <property type="evidence" value="ECO:0007669"/>
    <property type="project" value="UniProtKB-KW"/>
</dbReference>
<keyword evidence="12" id="KW-0969">Cilium</keyword>
<dbReference type="Proteomes" id="UP000683291">
    <property type="component" value="Chromosome 1"/>
</dbReference>
<evidence type="ECO:0000256" key="11">
    <source>
        <dbReference type="SAM" id="MobiDB-lite"/>
    </source>
</evidence>
<keyword evidence="6" id="KW-0812">Transmembrane</keyword>
<comment type="similarity">
    <text evidence="3 10">Belongs to the FliL family.</text>
</comment>
<comment type="subcellular location">
    <subcellularLocation>
        <location evidence="10">Cell inner membrane</location>
    </subcellularLocation>
    <subcellularLocation>
        <location evidence="2">Cell membrane</location>
        <topology evidence="2">Single-pass membrane protein</topology>
    </subcellularLocation>
</comment>
<dbReference type="EMBL" id="CP073581">
    <property type="protein sequence ID" value="QUJ76297.1"/>
    <property type="molecule type" value="Genomic_DNA"/>
</dbReference>
<keyword evidence="9 10" id="KW-0472">Membrane</keyword>
<gene>
    <name evidence="12" type="ORF">KDD17_15575</name>
</gene>
<evidence type="ECO:0000256" key="6">
    <source>
        <dbReference type="ARBA" id="ARBA00022692"/>
    </source>
</evidence>
<protein>
    <recommendedName>
        <fullName evidence="10">Flagellar protein FliL</fullName>
    </recommendedName>
</protein>
<dbReference type="AlphaFoldDB" id="A0A975JD56"/>
<keyword evidence="5 10" id="KW-0145">Chemotaxis</keyword>
<keyword evidence="13" id="KW-1185">Reference proteome</keyword>
<dbReference type="Pfam" id="PF03748">
    <property type="entry name" value="FliL"/>
    <property type="match status" value="1"/>
</dbReference>
<keyword evidence="12" id="KW-0282">Flagellum</keyword>
<reference evidence="12" key="1">
    <citation type="submission" date="2021-04" db="EMBL/GenBank/DDBJ databases">
        <title>Complete genome sequence for Sulfitobacter sp. strain JK7-1.</title>
        <authorList>
            <person name="Park S.-J."/>
        </authorList>
    </citation>
    <scope>NUCLEOTIDE SEQUENCE</scope>
    <source>
        <strain evidence="12">JK7-1</strain>
    </source>
</reference>